<dbReference type="GO" id="GO:0010181">
    <property type="term" value="F:FMN binding"/>
    <property type="evidence" value="ECO:0007669"/>
    <property type="project" value="InterPro"/>
</dbReference>
<sequence>MNYGDTRPDCLDFNPFKAIVTPRPIGWIGTLDDQGTPNLAPYSFFNGLGAYPDQVFFASDGAKHSYVNARDRGEFTFSLATEELAQAMNKSAATLPHGVSEFDVAGLDKGQPANIRTPFVAASPAAFECVTIHTMQLEDRTGKLIDRYMVIGEVVRTHIRDEFVKDGRFDTVGARPIARMGYRDYTTVQTAWELLRPDD</sequence>
<dbReference type="PATRIC" id="fig|74031.6.peg.3610"/>
<evidence type="ECO:0000259" key="1">
    <source>
        <dbReference type="SMART" id="SM00903"/>
    </source>
</evidence>
<proteinExistence type="predicted"/>
<dbReference type="PANTHER" id="PTHR43812:SF2">
    <property type="entry name" value="FLAVIN REDUCTASE LIKE DOMAIN-CONTAINING PROTEIN"/>
    <property type="match status" value="1"/>
</dbReference>
<dbReference type="Pfam" id="PF01613">
    <property type="entry name" value="Flavin_Reduct"/>
    <property type="match status" value="1"/>
</dbReference>
<name>A0A0L6CQM3_9RHOB</name>
<evidence type="ECO:0000313" key="2">
    <source>
        <dbReference type="EMBL" id="KNX39935.1"/>
    </source>
</evidence>
<dbReference type="AlphaFoldDB" id="A0A0L6CQM3"/>
<dbReference type="SUPFAM" id="SSF50475">
    <property type="entry name" value="FMN-binding split barrel"/>
    <property type="match status" value="1"/>
</dbReference>
<keyword evidence="3" id="KW-1185">Reference proteome</keyword>
<protein>
    <submittedName>
        <fullName evidence="2">Flavin reductase like domain protein</fullName>
    </submittedName>
</protein>
<feature type="domain" description="Flavin reductase like" evidence="1">
    <location>
        <begin position="18"/>
        <end position="171"/>
    </location>
</feature>
<dbReference type="RefSeq" id="WP_050664339.1">
    <property type="nucleotide sequence ID" value="NZ_CP118494.1"/>
</dbReference>
<dbReference type="EMBL" id="LGVV01000083">
    <property type="protein sequence ID" value="KNX39935.1"/>
    <property type="molecule type" value="Genomic_DNA"/>
</dbReference>
<dbReference type="PANTHER" id="PTHR43812">
    <property type="entry name" value="BLR2425 PROTEIN"/>
    <property type="match status" value="1"/>
</dbReference>
<evidence type="ECO:0000313" key="3">
    <source>
        <dbReference type="Proteomes" id="UP000037046"/>
    </source>
</evidence>
<accession>A0A0L6CQM3</accession>
<dbReference type="Gene3D" id="2.30.110.10">
    <property type="entry name" value="Electron Transport, Fmn-binding Protein, Chain A"/>
    <property type="match status" value="1"/>
</dbReference>
<dbReference type="GO" id="GO:0016646">
    <property type="term" value="F:oxidoreductase activity, acting on the CH-NH group of donors, NAD or NADP as acceptor"/>
    <property type="evidence" value="ECO:0007669"/>
    <property type="project" value="UniProtKB-ARBA"/>
</dbReference>
<dbReference type="SMART" id="SM00903">
    <property type="entry name" value="Flavin_Reduct"/>
    <property type="match status" value="1"/>
</dbReference>
<dbReference type="InterPro" id="IPR012349">
    <property type="entry name" value="Split_barrel_FMN-bd"/>
</dbReference>
<dbReference type="OrthoDB" id="9783347at2"/>
<reference evidence="3" key="1">
    <citation type="submission" date="2015-07" db="EMBL/GenBank/DDBJ databases">
        <title>Draft Genome Sequence of Roseovarius tolerans EL-164, a producer of N-Acylated Alanine Methyl Esters (NAMEs).</title>
        <authorList>
            <person name="Voget S."/>
            <person name="Bruns H."/>
            <person name="Wagner-Doebler I."/>
            <person name="Schulz S."/>
            <person name="Daniel R."/>
        </authorList>
    </citation>
    <scope>NUCLEOTIDE SEQUENCE [LARGE SCALE GENOMIC DNA]</scope>
    <source>
        <strain evidence="3">EL-164</strain>
    </source>
</reference>
<dbReference type="InterPro" id="IPR002563">
    <property type="entry name" value="Flavin_Rdtase-like_dom"/>
</dbReference>
<organism evidence="2 3">
    <name type="scientific">Roseovarius tolerans</name>
    <dbReference type="NCBI Taxonomy" id="74031"/>
    <lineage>
        <taxon>Bacteria</taxon>
        <taxon>Pseudomonadati</taxon>
        <taxon>Pseudomonadota</taxon>
        <taxon>Alphaproteobacteria</taxon>
        <taxon>Rhodobacterales</taxon>
        <taxon>Roseobacteraceae</taxon>
        <taxon>Roseovarius</taxon>
    </lineage>
</organism>
<comment type="caution">
    <text evidence="2">The sequence shown here is derived from an EMBL/GenBank/DDBJ whole genome shotgun (WGS) entry which is preliminary data.</text>
</comment>
<gene>
    <name evidence="2" type="ORF">ROTO_35190</name>
</gene>
<dbReference type="Proteomes" id="UP000037046">
    <property type="component" value="Unassembled WGS sequence"/>
</dbReference>